<dbReference type="AlphaFoldDB" id="A0A8D8E5M1"/>
<sequence>MHIEWYLSTEAGLRKMHILINYPLRLVHRLRSRHQYISAEIGSAHNKSAVKDLCYGDRRDQQRNWYSLRRRFVAVSTTHCEAQDNYRAGRSTHRDRRAHET</sequence>
<name>A0A8D8E5M1_CULPI</name>
<dbReference type="EMBL" id="HBUE01183649">
    <property type="protein sequence ID" value="CAG6521781.1"/>
    <property type="molecule type" value="Transcribed_RNA"/>
</dbReference>
<proteinExistence type="predicted"/>
<dbReference type="EMBL" id="HBUE01289313">
    <property type="protein sequence ID" value="CAG6573379.1"/>
    <property type="molecule type" value="Transcribed_RNA"/>
</dbReference>
<protein>
    <submittedName>
        <fullName evidence="1">(northern house mosquito) hypothetical protein</fullName>
    </submittedName>
</protein>
<evidence type="ECO:0000313" key="1">
    <source>
        <dbReference type="EMBL" id="CAG6521781.1"/>
    </source>
</evidence>
<dbReference type="EMBL" id="HBUE01289309">
    <property type="protein sequence ID" value="CAG6573374.1"/>
    <property type="molecule type" value="Transcribed_RNA"/>
</dbReference>
<accession>A0A8D8E5M1</accession>
<dbReference type="EMBL" id="HBUE01183645">
    <property type="protein sequence ID" value="CAG6521776.1"/>
    <property type="molecule type" value="Transcribed_RNA"/>
</dbReference>
<organism evidence="1">
    <name type="scientific">Culex pipiens</name>
    <name type="common">House mosquito</name>
    <dbReference type="NCBI Taxonomy" id="7175"/>
    <lineage>
        <taxon>Eukaryota</taxon>
        <taxon>Metazoa</taxon>
        <taxon>Ecdysozoa</taxon>
        <taxon>Arthropoda</taxon>
        <taxon>Hexapoda</taxon>
        <taxon>Insecta</taxon>
        <taxon>Pterygota</taxon>
        <taxon>Neoptera</taxon>
        <taxon>Endopterygota</taxon>
        <taxon>Diptera</taxon>
        <taxon>Nematocera</taxon>
        <taxon>Culicoidea</taxon>
        <taxon>Culicidae</taxon>
        <taxon>Culicinae</taxon>
        <taxon>Culicini</taxon>
        <taxon>Culex</taxon>
        <taxon>Culex</taxon>
    </lineage>
</organism>
<reference evidence="1" key="1">
    <citation type="submission" date="2021-05" db="EMBL/GenBank/DDBJ databases">
        <authorList>
            <person name="Alioto T."/>
            <person name="Alioto T."/>
            <person name="Gomez Garrido J."/>
        </authorList>
    </citation>
    <scope>NUCLEOTIDE SEQUENCE</scope>
</reference>